<comment type="caution">
    <text evidence="1">The sequence shown here is derived from an EMBL/GenBank/DDBJ whole genome shotgun (WGS) entry which is preliminary data.</text>
</comment>
<dbReference type="AlphaFoldDB" id="A0A9X2T2V0"/>
<dbReference type="EMBL" id="JANSUY010000011">
    <property type="protein sequence ID" value="MCR9015905.1"/>
    <property type="molecule type" value="Genomic_DNA"/>
</dbReference>
<dbReference type="Proteomes" id="UP001142175">
    <property type="component" value="Unassembled WGS sequence"/>
</dbReference>
<evidence type="ECO:0000313" key="1">
    <source>
        <dbReference type="EMBL" id="MCR9015905.1"/>
    </source>
</evidence>
<name>A0A9X2T2V0_9BACT</name>
<reference evidence="1" key="1">
    <citation type="submission" date="2022-08" db="EMBL/GenBank/DDBJ databases">
        <authorList>
            <person name="Zhang D."/>
        </authorList>
    </citation>
    <scope>NUCLEOTIDE SEQUENCE</scope>
    <source>
        <strain evidence="1">XJ19-11</strain>
    </source>
</reference>
<proteinExistence type="predicted"/>
<evidence type="ECO:0000313" key="2">
    <source>
        <dbReference type="Proteomes" id="UP001142175"/>
    </source>
</evidence>
<organism evidence="1 2">
    <name type="scientific">Aquiflexum gelatinilyticum</name>
    <dbReference type="NCBI Taxonomy" id="2961943"/>
    <lineage>
        <taxon>Bacteria</taxon>
        <taxon>Pseudomonadati</taxon>
        <taxon>Bacteroidota</taxon>
        <taxon>Cytophagia</taxon>
        <taxon>Cytophagales</taxon>
        <taxon>Cyclobacteriaceae</taxon>
        <taxon>Aquiflexum</taxon>
    </lineage>
</organism>
<gene>
    <name evidence="1" type="ORF">NU887_12730</name>
</gene>
<accession>A0A9X2T2V0</accession>
<dbReference type="RefSeq" id="WP_258423769.1">
    <property type="nucleotide sequence ID" value="NZ_JANSUY010000011.1"/>
</dbReference>
<keyword evidence="2" id="KW-1185">Reference proteome</keyword>
<sequence length="64" mass="7517">MKERIINLKMRFRTASKEEQAEIDREMQKLALENPEAFSKAMLEDLGKTLYEVAQINESKSRID</sequence>
<protein>
    <submittedName>
        <fullName evidence="1">Uncharacterized protein</fullName>
    </submittedName>
</protein>